<accession>A0A0K2UZT4</accession>
<protein>
    <submittedName>
        <fullName evidence="2">Uncharacterized protein</fullName>
    </submittedName>
</protein>
<dbReference type="AlphaFoldDB" id="A0A0K2UZT4"/>
<feature type="non-terminal residue" evidence="2">
    <location>
        <position position="1"/>
    </location>
</feature>
<organism evidence="2">
    <name type="scientific">Lepeophtheirus salmonis</name>
    <name type="common">Salmon louse</name>
    <name type="synonym">Caligus salmonis</name>
    <dbReference type="NCBI Taxonomy" id="72036"/>
    <lineage>
        <taxon>Eukaryota</taxon>
        <taxon>Metazoa</taxon>
        <taxon>Ecdysozoa</taxon>
        <taxon>Arthropoda</taxon>
        <taxon>Crustacea</taxon>
        <taxon>Multicrustacea</taxon>
        <taxon>Hexanauplia</taxon>
        <taxon>Copepoda</taxon>
        <taxon>Siphonostomatoida</taxon>
        <taxon>Caligidae</taxon>
        <taxon>Lepeophtheirus</taxon>
    </lineage>
</organism>
<feature type="signal peptide" evidence="1">
    <location>
        <begin position="1"/>
        <end position="22"/>
    </location>
</feature>
<dbReference type="EMBL" id="HACA01026398">
    <property type="protein sequence ID" value="CDW43759.1"/>
    <property type="molecule type" value="Transcribed_RNA"/>
</dbReference>
<keyword evidence="1" id="KW-0732">Signal</keyword>
<reference evidence="2" key="1">
    <citation type="submission" date="2014-05" db="EMBL/GenBank/DDBJ databases">
        <authorList>
            <person name="Chronopoulou M."/>
        </authorList>
    </citation>
    <scope>NUCLEOTIDE SEQUENCE</scope>
    <source>
        <tissue evidence="2">Whole organism</tissue>
    </source>
</reference>
<evidence type="ECO:0000313" key="2">
    <source>
        <dbReference type="EMBL" id="CDW43759.1"/>
    </source>
</evidence>
<sequence>LTFISPMMLMLRLFAAVSWPSGFLPVFMLNPRRSAFCVLIRFAEAPLSGSTFLRDPSEIPFMEKKWAVMDLRSQNLFDLDSEDCLSMFVTYTEETLELRHMEAKCPFLLQLLQFCPFAGHTCLLGEWILPQFLHDCLDPSVFDDEERLVEILDRPNDLDLVWTCWIWVLDILEEDLLADSLALQMAIALSCVGNVDSSSRATFVSLSRIPTTICLTICASRQRLHSSASSAMSFNVNQYLSNDSPGICFLLMKLTSATTLLLFPL</sequence>
<feature type="chain" id="PRO_5005489039" evidence="1">
    <location>
        <begin position="23"/>
        <end position="265"/>
    </location>
</feature>
<evidence type="ECO:0000256" key="1">
    <source>
        <dbReference type="SAM" id="SignalP"/>
    </source>
</evidence>
<proteinExistence type="predicted"/>
<name>A0A0K2UZT4_LEPSM</name>